<comment type="caution">
    <text evidence="1">The sequence shown here is derived from an EMBL/GenBank/DDBJ whole genome shotgun (WGS) entry which is preliminary data.</text>
</comment>
<dbReference type="GO" id="GO:0005829">
    <property type="term" value="C:cytosol"/>
    <property type="evidence" value="ECO:0007669"/>
    <property type="project" value="TreeGrafter"/>
</dbReference>
<name>A0A8S3K913_9BILA</name>
<dbReference type="GO" id="GO:0005886">
    <property type="term" value="C:plasma membrane"/>
    <property type="evidence" value="ECO:0007669"/>
    <property type="project" value="TreeGrafter"/>
</dbReference>
<feature type="non-terminal residue" evidence="1">
    <location>
        <position position="97"/>
    </location>
</feature>
<dbReference type="AlphaFoldDB" id="A0A8S3K913"/>
<dbReference type="SUPFAM" id="SSF144000">
    <property type="entry name" value="Oxysterol-binding protein-like"/>
    <property type="match status" value="1"/>
</dbReference>
<sequence length="97" mass="11249">MRKSIGKDLSRIAMPIVLNEPLGLLQKLCEEMEYSELLDRASQIDDAFLRLVYVAAFIVSTYSSNHYRTGRKNFNPLLGETYECIREDKGWKFIAEQ</sequence>
<dbReference type="PANTHER" id="PTHR10972:SF203">
    <property type="entry name" value="OXYSTEROL-BINDING PROTEIN HOMOLOG 3"/>
    <property type="match status" value="1"/>
</dbReference>
<gene>
    <name evidence="1" type="ORF">GIL414_LOCUS87445</name>
</gene>
<organism evidence="1 2">
    <name type="scientific">Rotaria magnacalcarata</name>
    <dbReference type="NCBI Taxonomy" id="392030"/>
    <lineage>
        <taxon>Eukaryota</taxon>
        <taxon>Metazoa</taxon>
        <taxon>Spiralia</taxon>
        <taxon>Gnathifera</taxon>
        <taxon>Rotifera</taxon>
        <taxon>Eurotatoria</taxon>
        <taxon>Bdelloidea</taxon>
        <taxon>Philodinida</taxon>
        <taxon>Philodinidae</taxon>
        <taxon>Rotaria</taxon>
    </lineage>
</organism>
<evidence type="ECO:0000313" key="2">
    <source>
        <dbReference type="Proteomes" id="UP000681720"/>
    </source>
</evidence>
<dbReference type="InterPro" id="IPR037239">
    <property type="entry name" value="OSBP_sf"/>
</dbReference>
<dbReference type="Proteomes" id="UP000681720">
    <property type="component" value="Unassembled WGS sequence"/>
</dbReference>
<dbReference type="GO" id="GO:0015485">
    <property type="term" value="F:cholesterol binding"/>
    <property type="evidence" value="ECO:0007669"/>
    <property type="project" value="TreeGrafter"/>
</dbReference>
<protein>
    <submittedName>
        <fullName evidence="1">Uncharacterized protein</fullName>
    </submittedName>
</protein>
<proteinExistence type="predicted"/>
<dbReference type="GO" id="GO:0097038">
    <property type="term" value="C:perinuclear endoplasmic reticulum"/>
    <property type="evidence" value="ECO:0007669"/>
    <property type="project" value="TreeGrafter"/>
</dbReference>
<evidence type="ECO:0000313" key="1">
    <source>
        <dbReference type="EMBL" id="CAF5227059.1"/>
    </source>
</evidence>
<reference evidence="1" key="1">
    <citation type="submission" date="2021-02" db="EMBL/GenBank/DDBJ databases">
        <authorList>
            <person name="Nowell W R."/>
        </authorList>
    </citation>
    <scope>NUCLEOTIDE SEQUENCE</scope>
</reference>
<dbReference type="EMBL" id="CAJOBJ010379919">
    <property type="protein sequence ID" value="CAF5227059.1"/>
    <property type="molecule type" value="Genomic_DNA"/>
</dbReference>
<dbReference type="PANTHER" id="PTHR10972">
    <property type="entry name" value="OXYSTEROL-BINDING PROTEIN-RELATED"/>
    <property type="match status" value="1"/>
</dbReference>
<dbReference type="Pfam" id="PF01237">
    <property type="entry name" value="Oxysterol_BP"/>
    <property type="match status" value="1"/>
</dbReference>
<accession>A0A8S3K913</accession>
<dbReference type="InterPro" id="IPR000648">
    <property type="entry name" value="Oxysterol-bd"/>
</dbReference>